<proteinExistence type="predicted"/>
<dbReference type="InterPro" id="IPR026349">
    <property type="entry name" value="CHP04255"/>
</dbReference>
<dbReference type="NCBIfam" id="TIGR04255">
    <property type="entry name" value="sporadTIGR04255"/>
    <property type="match status" value="1"/>
</dbReference>
<dbReference type="EMBL" id="DRXE01000224">
    <property type="protein sequence ID" value="HHM68251.1"/>
    <property type="molecule type" value="Genomic_DNA"/>
</dbReference>
<sequence length="241" mass="28014">MGRTYANPPIIEAVCEFRFTPDTPWDLAVPGLIFEKIRDLFPLREQRIVQEIILGANGLQHQIRTAERILFFSEDKKTFVQLGPRLLAVNSLKPYPGWAGFKPKIEKAFEALRDTLELKGLERIGLRYINRIEIPSERVQLDKYFRFYLAYGVELPRDMVDFIASADFLYADGRDRCRVQLRSASESNPVTSVFILDIDYFLVRERGVEVKAAMDWVEEAHTRVEEVFESCITESLRELFN</sequence>
<organism evidence="1">
    <name type="scientific">Thermus caliditerrae</name>
    <dbReference type="NCBI Taxonomy" id="1330700"/>
    <lineage>
        <taxon>Bacteria</taxon>
        <taxon>Thermotogati</taxon>
        <taxon>Deinococcota</taxon>
        <taxon>Deinococci</taxon>
        <taxon>Thermales</taxon>
        <taxon>Thermaceae</taxon>
        <taxon>Thermus</taxon>
    </lineage>
</organism>
<reference evidence="1" key="1">
    <citation type="journal article" date="2020" name="mSystems">
        <title>Genome- and Community-Level Interaction Insights into Carbon Utilization and Element Cycling Functions of Hydrothermarchaeota in Hydrothermal Sediment.</title>
        <authorList>
            <person name="Zhou Z."/>
            <person name="Liu Y."/>
            <person name="Xu W."/>
            <person name="Pan J."/>
            <person name="Luo Z.H."/>
            <person name="Li M."/>
        </authorList>
    </citation>
    <scope>NUCLEOTIDE SEQUENCE [LARGE SCALE GENOMIC DNA]</scope>
    <source>
        <strain evidence="1">SpSt-1071</strain>
    </source>
</reference>
<protein>
    <submittedName>
        <fullName evidence="1">TIGR04255 family protein</fullName>
    </submittedName>
</protein>
<comment type="caution">
    <text evidence="1">The sequence shown here is derived from an EMBL/GenBank/DDBJ whole genome shotgun (WGS) entry which is preliminary data.</text>
</comment>
<evidence type="ECO:0000313" key="1">
    <source>
        <dbReference type="EMBL" id="HHM68251.1"/>
    </source>
</evidence>
<accession>A0A7C5VID5</accession>
<dbReference type="AlphaFoldDB" id="A0A7C5VID5"/>
<gene>
    <name evidence="1" type="ORF">ENM28_06040</name>
</gene>
<name>A0A7C5VID5_9DEIN</name>